<feature type="chain" id="PRO_5046103203" evidence="1">
    <location>
        <begin position="26"/>
        <end position="98"/>
    </location>
</feature>
<evidence type="ECO:0000256" key="1">
    <source>
        <dbReference type="SAM" id="SignalP"/>
    </source>
</evidence>
<dbReference type="EMBL" id="JAIVGD010000019">
    <property type="protein sequence ID" value="KAH0748075.1"/>
    <property type="molecule type" value="Genomic_DNA"/>
</dbReference>
<reference evidence="2 3" key="1">
    <citation type="journal article" date="2021" name="bioRxiv">
        <title>Chromosome-scale and haplotype-resolved genome assembly of a tetraploid potato cultivar.</title>
        <authorList>
            <person name="Sun H."/>
            <person name="Jiao W.-B."/>
            <person name="Krause K."/>
            <person name="Campoy J.A."/>
            <person name="Goel M."/>
            <person name="Folz-Donahue K."/>
            <person name="Kukat C."/>
            <person name="Huettel B."/>
            <person name="Schneeberger K."/>
        </authorList>
    </citation>
    <scope>NUCLEOTIDE SEQUENCE [LARGE SCALE GENOMIC DNA]</scope>
    <source>
        <strain evidence="2">SolTubOtavaFocal</strain>
        <tissue evidence="2">Leaves</tissue>
    </source>
</reference>
<evidence type="ECO:0000313" key="3">
    <source>
        <dbReference type="Proteomes" id="UP000826656"/>
    </source>
</evidence>
<dbReference type="Proteomes" id="UP000826656">
    <property type="component" value="Unassembled WGS sequence"/>
</dbReference>
<accession>A0ABQ7UHX6</accession>
<organism evidence="2 3">
    <name type="scientific">Solanum tuberosum</name>
    <name type="common">Potato</name>
    <dbReference type="NCBI Taxonomy" id="4113"/>
    <lineage>
        <taxon>Eukaryota</taxon>
        <taxon>Viridiplantae</taxon>
        <taxon>Streptophyta</taxon>
        <taxon>Embryophyta</taxon>
        <taxon>Tracheophyta</taxon>
        <taxon>Spermatophyta</taxon>
        <taxon>Magnoliopsida</taxon>
        <taxon>eudicotyledons</taxon>
        <taxon>Gunneridae</taxon>
        <taxon>Pentapetalae</taxon>
        <taxon>asterids</taxon>
        <taxon>lamiids</taxon>
        <taxon>Solanales</taxon>
        <taxon>Solanaceae</taxon>
        <taxon>Solanoideae</taxon>
        <taxon>Solaneae</taxon>
        <taxon>Solanum</taxon>
    </lineage>
</organism>
<proteinExistence type="predicted"/>
<evidence type="ECO:0000313" key="2">
    <source>
        <dbReference type="EMBL" id="KAH0748075.1"/>
    </source>
</evidence>
<protein>
    <submittedName>
        <fullName evidence="2">Uncharacterized protein</fullName>
    </submittedName>
</protein>
<name>A0ABQ7UHX6_SOLTU</name>
<gene>
    <name evidence="2" type="ORF">KY290_027307</name>
</gene>
<keyword evidence="3" id="KW-1185">Reference proteome</keyword>
<comment type="caution">
    <text evidence="2">The sequence shown here is derived from an EMBL/GenBank/DDBJ whole genome shotgun (WGS) entry which is preliminary data.</text>
</comment>
<keyword evidence="1" id="KW-0732">Signal</keyword>
<sequence length="98" mass="11014">MVMLTLKICIHIYLVLTLLNQQVKFLKPNVPVPSPMIITTLHSPSTHGLPHPPQLVPHLNLEDLLDIMLDHPISKNMFALCLPQKAKFLTNLLALLIP</sequence>
<feature type="signal peptide" evidence="1">
    <location>
        <begin position="1"/>
        <end position="25"/>
    </location>
</feature>